<accession>A0A8H8CPR2</accession>
<dbReference type="EMBL" id="JAFIQS010000002">
    <property type="protein sequence ID" value="KAG5173256.1"/>
    <property type="molecule type" value="Genomic_DNA"/>
</dbReference>
<evidence type="ECO:0000313" key="2">
    <source>
        <dbReference type="EMBL" id="KAG5173256.1"/>
    </source>
</evidence>
<gene>
    <name evidence="2" type="ORF">JR316_002766</name>
</gene>
<organism evidence="2">
    <name type="scientific">Psilocybe cubensis</name>
    <name type="common">Psychedelic mushroom</name>
    <name type="synonym">Stropharia cubensis</name>
    <dbReference type="NCBI Taxonomy" id="181762"/>
    <lineage>
        <taxon>Eukaryota</taxon>
        <taxon>Fungi</taxon>
        <taxon>Dikarya</taxon>
        <taxon>Basidiomycota</taxon>
        <taxon>Agaricomycotina</taxon>
        <taxon>Agaricomycetes</taxon>
        <taxon>Agaricomycetidae</taxon>
        <taxon>Agaricales</taxon>
        <taxon>Agaricineae</taxon>
        <taxon>Strophariaceae</taxon>
        <taxon>Psilocybe</taxon>
    </lineage>
</organism>
<sequence>MHPHPLPSTPTNPSRTRTQKTLTIALSQAQLAVSLDESLAHTLSPSTADADANYKRIEEVIGVYGRSVGLLGCVIEGIRREETLGVLIGRKKGKGRKGKREEEGKENKGQGEGQGEGEQSALRQREKNEDDDIGKYREEDVSRLVGIHDSYKRRMEVLSEVYGVPLPPDSTRTRL</sequence>
<comment type="caution">
    <text evidence="2">The sequence shown here is derived from an EMBL/GenBank/DDBJ whole genome shotgun (WGS) entry which is preliminary data.</text>
</comment>
<proteinExistence type="predicted"/>
<feature type="compositionally biased region" description="Basic and acidic residues" evidence="1">
    <location>
        <begin position="123"/>
        <end position="139"/>
    </location>
</feature>
<reference evidence="2" key="1">
    <citation type="submission" date="2021-02" db="EMBL/GenBank/DDBJ databases">
        <title>Psilocybe cubensis genome.</title>
        <authorList>
            <person name="Mckernan K.J."/>
            <person name="Crawford S."/>
            <person name="Trippe A."/>
            <person name="Kane L.T."/>
            <person name="Mclaughlin S."/>
        </authorList>
    </citation>
    <scope>NUCLEOTIDE SEQUENCE [LARGE SCALE GENOMIC DNA]</scope>
    <source>
        <strain evidence="2">MGC-MH-2018</strain>
    </source>
</reference>
<feature type="region of interest" description="Disordered" evidence="1">
    <location>
        <begin position="86"/>
        <end position="139"/>
    </location>
</feature>
<protein>
    <submittedName>
        <fullName evidence="2">Uncharacterized protein</fullName>
    </submittedName>
</protein>
<name>A0A8H8CPR2_PSICU</name>
<dbReference type="AlphaFoldDB" id="A0A8H8CPR2"/>
<feature type="compositionally biased region" description="Basic and acidic residues" evidence="1">
    <location>
        <begin position="99"/>
        <end position="109"/>
    </location>
</feature>
<evidence type="ECO:0000256" key="1">
    <source>
        <dbReference type="SAM" id="MobiDB-lite"/>
    </source>
</evidence>
<feature type="compositionally biased region" description="Basic residues" evidence="1">
    <location>
        <begin position="89"/>
        <end position="98"/>
    </location>
</feature>